<dbReference type="AlphaFoldDB" id="A0A0D3HA26"/>
<dbReference type="Proteomes" id="UP000026960">
    <property type="component" value="Chromosome 9"/>
</dbReference>
<proteinExistence type="predicted"/>
<dbReference type="HOGENOM" id="CLU_2076696_0_0_1"/>
<dbReference type="Gramene" id="OBART09G19690.2">
    <property type="protein sequence ID" value="OBART09G19690.2"/>
    <property type="gene ID" value="OBART09G19690"/>
</dbReference>
<protein>
    <submittedName>
        <fullName evidence="1">Uncharacterized protein</fullName>
    </submittedName>
</protein>
<organism evidence="1">
    <name type="scientific">Oryza barthii</name>
    <dbReference type="NCBI Taxonomy" id="65489"/>
    <lineage>
        <taxon>Eukaryota</taxon>
        <taxon>Viridiplantae</taxon>
        <taxon>Streptophyta</taxon>
        <taxon>Embryophyta</taxon>
        <taxon>Tracheophyta</taxon>
        <taxon>Spermatophyta</taxon>
        <taxon>Magnoliopsida</taxon>
        <taxon>Liliopsida</taxon>
        <taxon>Poales</taxon>
        <taxon>Poaceae</taxon>
        <taxon>BOP clade</taxon>
        <taxon>Oryzoideae</taxon>
        <taxon>Oryzeae</taxon>
        <taxon>Oryzinae</taxon>
        <taxon>Oryza</taxon>
    </lineage>
</organism>
<dbReference type="EnsemblPlants" id="OBART09G19690.2">
    <property type="protein sequence ID" value="OBART09G19690.2"/>
    <property type="gene ID" value="OBART09G19690"/>
</dbReference>
<accession>A0A0D3HA26</accession>
<evidence type="ECO:0000313" key="2">
    <source>
        <dbReference type="Proteomes" id="UP000026960"/>
    </source>
</evidence>
<name>A0A0D3HA26_9ORYZ</name>
<sequence>MAPPSLPSSSAVTGLLKQRVISTDAECDEFYANSVLVISEFGGNNYNAPLFAGEALEDTYKFMADAISICFVSAMMGLQWHRARYHGSWGDLNSLIARSSFSGLDKLSEYLLSFTFGSSENY</sequence>
<evidence type="ECO:0000313" key="1">
    <source>
        <dbReference type="EnsemblPlants" id="OBART09G19690.2"/>
    </source>
</evidence>
<keyword evidence="2" id="KW-1185">Reference proteome</keyword>
<reference evidence="1" key="1">
    <citation type="journal article" date="2009" name="Rice">
        <title>De Novo Next Generation Sequencing of Plant Genomes.</title>
        <authorList>
            <person name="Rounsley S."/>
            <person name="Marri P.R."/>
            <person name="Yu Y."/>
            <person name="He R."/>
            <person name="Sisneros N."/>
            <person name="Goicoechea J.L."/>
            <person name="Lee S.J."/>
            <person name="Angelova A."/>
            <person name="Kudrna D."/>
            <person name="Luo M."/>
            <person name="Affourtit J."/>
            <person name="Desany B."/>
            <person name="Knight J."/>
            <person name="Niazi F."/>
            <person name="Egholm M."/>
            <person name="Wing R.A."/>
        </authorList>
    </citation>
    <scope>NUCLEOTIDE SEQUENCE [LARGE SCALE GENOMIC DNA]</scope>
    <source>
        <strain evidence="1">cv. IRGC 105608</strain>
    </source>
</reference>
<reference evidence="1" key="2">
    <citation type="submission" date="2015-03" db="UniProtKB">
        <authorList>
            <consortium name="EnsemblPlants"/>
        </authorList>
    </citation>
    <scope>IDENTIFICATION</scope>
</reference>